<dbReference type="InterPro" id="IPR023209">
    <property type="entry name" value="DAO"/>
</dbReference>
<evidence type="ECO:0000256" key="7">
    <source>
        <dbReference type="SAM" id="SignalP"/>
    </source>
</evidence>
<evidence type="ECO:0000313" key="10">
    <source>
        <dbReference type="Proteomes" id="UP001140453"/>
    </source>
</evidence>
<evidence type="ECO:0000256" key="2">
    <source>
        <dbReference type="ARBA" id="ARBA00006730"/>
    </source>
</evidence>
<evidence type="ECO:0000256" key="3">
    <source>
        <dbReference type="ARBA" id="ARBA00022630"/>
    </source>
</evidence>
<sequence>MPKIVVVGAGVVGLTSALLLAKDSENVVTVAAKHMPGDYDIQYTSPWAGANYLPMSAQGDSRWERRTWPELRRLAVEVPEAGIHLQKALVYRNAKDLDAKADSQPQLSESLFDEKPWYSTFLSDYRKLPASELPPGVAYGHEFGSVCINTAIYLPYLVGQCRKLGVVFKRASLTHISQAAGLHHAGKADIIVNATGLMACKLGGVMDSKVMPARGQIVVVRNVSPAMFCVSSCEDGPEELIYTMTRAAGGGTILGGTYAKGNWDANPDPNIANRIMERVVNTFPEISGGKGVAGLDVIRHGVGLRPYREGGVRLEKEKIDGTWVVHNYGHAGWGYQGSYGTAERVVELVDEIHGKKATNSAEKSKL</sequence>
<evidence type="ECO:0000259" key="8">
    <source>
        <dbReference type="Pfam" id="PF01266"/>
    </source>
</evidence>
<evidence type="ECO:0000256" key="1">
    <source>
        <dbReference type="ARBA" id="ARBA00001974"/>
    </source>
</evidence>
<dbReference type="GO" id="GO:0003884">
    <property type="term" value="F:D-amino-acid oxidase activity"/>
    <property type="evidence" value="ECO:0007669"/>
    <property type="project" value="InterPro"/>
</dbReference>
<comment type="caution">
    <text evidence="9">The sequence shown here is derived from an EMBL/GenBank/DDBJ whole genome shotgun (WGS) entry which is preliminary data.</text>
</comment>
<comment type="similarity">
    <text evidence="2">Belongs to the DAMOX/DASOX family.</text>
</comment>
<dbReference type="OrthoDB" id="409956at2759"/>
<dbReference type="InterPro" id="IPR006181">
    <property type="entry name" value="D-amino_acid_oxidase_CS"/>
</dbReference>
<feature type="binding site" evidence="6">
    <location>
        <begin position="44"/>
        <end position="45"/>
    </location>
    <ligand>
        <name>FAD</name>
        <dbReference type="ChEBI" id="CHEBI:57692"/>
    </ligand>
</feature>
<dbReference type="EMBL" id="JAPEVB010000005">
    <property type="protein sequence ID" value="KAJ4387128.1"/>
    <property type="molecule type" value="Genomic_DNA"/>
</dbReference>
<feature type="binding site" evidence="6">
    <location>
        <position position="332"/>
    </location>
    <ligand>
        <name>D-dopa</name>
        <dbReference type="ChEBI" id="CHEBI:149689"/>
    </ligand>
</feature>
<evidence type="ECO:0000256" key="4">
    <source>
        <dbReference type="ARBA" id="ARBA00022827"/>
    </source>
</evidence>
<organism evidence="9 10">
    <name type="scientific">Gnomoniopsis smithogilvyi</name>
    <dbReference type="NCBI Taxonomy" id="1191159"/>
    <lineage>
        <taxon>Eukaryota</taxon>
        <taxon>Fungi</taxon>
        <taxon>Dikarya</taxon>
        <taxon>Ascomycota</taxon>
        <taxon>Pezizomycotina</taxon>
        <taxon>Sordariomycetes</taxon>
        <taxon>Sordariomycetidae</taxon>
        <taxon>Diaporthales</taxon>
        <taxon>Gnomoniaceae</taxon>
        <taxon>Gnomoniopsis</taxon>
    </lineage>
</organism>
<gene>
    <name evidence="9" type="primary">DAO1</name>
    <name evidence="9" type="ORF">N0V93_007717</name>
</gene>
<keyword evidence="10" id="KW-1185">Reference proteome</keyword>
<dbReference type="Pfam" id="PF01266">
    <property type="entry name" value="DAO"/>
    <property type="match status" value="1"/>
</dbReference>
<dbReference type="GO" id="GO:0019478">
    <property type="term" value="P:D-amino acid catabolic process"/>
    <property type="evidence" value="ECO:0007669"/>
    <property type="project" value="TreeGrafter"/>
</dbReference>
<dbReference type="PROSITE" id="PS00677">
    <property type="entry name" value="DAO"/>
    <property type="match status" value="1"/>
</dbReference>
<evidence type="ECO:0000313" key="9">
    <source>
        <dbReference type="EMBL" id="KAJ4387128.1"/>
    </source>
</evidence>
<dbReference type="Gene3D" id="3.30.9.10">
    <property type="entry name" value="D-Amino Acid Oxidase, subunit A, domain 2"/>
    <property type="match status" value="1"/>
</dbReference>
<keyword evidence="7" id="KW-0732">Signal</keyword>
<dbReference type="PANTHER" id="PTHR11530">
    <property type="entry name" value="D-AMINO ACID OXIDASE"/>
    <property type="match status" value="1"/>
</dbReference>
<feature type="domain" description="FAD dependent oxidoreductase" evidence="8">
    <location>
        <begin position="3"/>
        <end position="348"/>
    </location>
</feature>
<protein>
    <submittedName>
        <fullName evidence="9">D-amino acid oxidase</fullName>
    </submittedName>
</protein>
<reference evidence="9" key="1">
    <citation type="submission" date="2022-10" db="EMBL/GenBank/DDBJ databases">
        <title>Tapping the CABI collections for fungal endophytes: first genome assemblies for Collariella, Neodidymelliopsis, Ascochyta clinopodiicola, Didymella pomorum, Didymosphaeria variabile, Neocosmospora piperis and Neocucurbitaria cava.</title>
        <authorList>
            <person name="Hill R."/>
        </authorList>
    </citation>
    <scope>NUCLEOTIDE SEQUENCE</scope>
    <source>
        <strain evidence="9">IMI 355082</strain>
    </source>
</reference>
<dbReference type="InterPro" id="IPR006076">
    <property type="entry name" value="FAD-dep_OxRdtase"/>
</dbReference>
<feature type="binding site" evidence="6">
    <location>
        <position position="195"/>
    </location>
    <ligand>
        <name>FAD</name>
        <dbReference type="ChEBI" id="CHEBI:57692"/>
    </ligand>
</feature>
<evidence type="ECO:0000256" key="5">
    <source>
        <dbReference type="ARBA" id="ARBA00023002"/>
    </source>
</evidence>
<dbReference type="PIRSF" id="PIRSF000189">
    <property type="entry name" value="D-aa_oxidase"/>
    <property type="match status" value="1"/>
</dbReference>
<name>A0A9W8YMU5_9PEZI</name>
<feature type="chain" id="PRO_5040885779" evidence="7">
    <location>
        <begin position="18"/>
        <end position="366"/>
    </location>
</feature>
<comment type="cofactor">
    <cofactor evidence="1 6">
        <name>FAD</name>
        <dbReference type="ChEBI" id="CHEBI:57692"/>
    </cofactor>
</comment>
<dbReference type="GO" id="GO:0005737">
    <property type="term" value="C:cytoplasm"/>
    <property type="evidence" value="ECO:0007669"/>
    <property type="project" value="TreeGrafter"/>
</dbReference>
<dbReference type="Proteomes" id="UP001140453">
    <property type="component" value="Unassembled WGS sequence"/>
</dbReference>
<accession>A0A9W8YMU5</accession>
<dbReference type="GO" id="GO:0071949">
    <property type="term" value="F:FAD binding"/>
    <property type="evidence" value="ECO:0007669"/>
    <property type="project" value="InterPro"/>
</dbReference>
<proteinExistence type="inferred from homology"/>
<dbReference type="PANTHER" id="PTHR11530:SF16">
    <property type="entry name" value="D-AMINO ACID OXIDASE (AFU_ORTHOLOGUE AFUA_5G11290)"/>
    <property type="match status" value="1"/>
</dbReference>
<feature type="binding site" evidence="6">
    <location>
        <position position="305"/>
    </location>
    <ligand>
        <name>D-dopa</name>
        <dbReference type="ChEBI" id="CHEBI:149689"/>
    </ligand>
</feature>
<dbReference type="AlphaFoldDB" id="A0A9W8YMU5"/>
<dbReference type="SUPFAM" id="SSF54373">
    <property type="entry name" value="FAD-linked reductases, C-terminal domain"/>
    <property type="match status" value="1"/>
</dbReference>
<keyword evidence="4 6" id="KW-0274">FAD</keyword>
<keyword evidence="5" id="KW-0560">Oxidoreductase</keyword>
<dbReference type="SUPFAM" id="SSF51971">
    <property type="entry name" value="Nucleotide-binding domain"/>
    <property type="match status" value="1"/>
</dbReference>
<keyword evidence="3" id="KW-0285">Flavoprotein</keyword>
<feature type="signal peptide" evidence="7">
    <location>
        <begin position="1"/>
        <end position="17"/>
    </location>
</feature>
<evidence type="ECO:0000256" key="6">
    <source>
        <dbReference type="PIRSR" id="PIRSR000189-1"/>
    </source>
</evidence>
<dbReference type="Gene3D" id="3.40.50.720">
    <property type="entry name" value="NAD(P)-binding Rossmann-like Domain"/>
    <property type="match status" value="1"/>
</dbReference>